<dbReference type="RefSeq" id="WP_210809396.1">
    <property type="nucleotide sequence ID" value="NZ_JAGQDG010000004.1"/>
</dbReference>
<name>A0ABS5DY66_9BURK</name>
<dbReference type="PANTHER" id="PTHR43158:SF2">
    <property type="entry name" value="SKFA PEPTIDE EXPORT ATP-BINDING PROTEIN SKFE"/>
    <property type="match status" value="1"/>
</dbReference>
<evidence type="ECO:0000256" key="2">
    <source>
        <dbReference type="ARBA" id="ARBA00022840"/>
    </source>
</evidence>
<comment type="caution">
    <text evidence="4">The sequence shown here is derived from an EMBL/GenBank/DDBJ whole genome shotgun (WGS) entry which is preliminary data.</text>
</comment>
<evidence type="ECO:0000256" key="1">
    <source>
        <dbReference type="ARBA" id="ARBA00022741"/>
    </source>
</evidence>
<organism evidence="4 5">
    <name type="scientific">Ideonella paludis</name>
    <dbReference type="NCBI Taxonomy" id="1233411"/>
    <lineage>
        <taxon>Bacteria</taxon>
        <taxon>Pseudomonadati</taxon>
        <taxon>Pseudomonadota</taxon>
        <taxon>Betaproteobacteria</taxon>
        <taxon>Burkholderiales</taxon>
        <taxon>Sphaerotilaceae</taxon>
        <taxon>Ideonella</taxon>
    </lineage>
</organism>
<dbReference type="Proteomes" id="UP000672097">
    <property type="component" value="Unassembled WGS sequence"/>
</dbReference>
<dbReference type="Gene3D" id="3.40.50.300">
    <property type="entry name" value="P-loop containing nucleotide triphosphate hydrolases"/>
    <property type="match status" value="1"/>
</dbReference>
<sequence>MVLAAESKRLITAEQLCWWPGGPAHSFTLGPGLNWVCGGEQRGKSSLLQVLAGQRTPLSGRLNKPPMSCWAEHTVDPSLDHTTGQAWLAAQQARYPSWQRPLAAALSEALHLEEHLPKPFYMLSAGSRRKVGLLAAAASGADLVLLDTPYAALDLRSCRLLDELLSDAADSRTQIWVIADYALPAGLAGVTLAGVVDLGE</sequence>
<dbReference type="InterPro" id="IPR003439">
    <property type="entry name" value="ABC_transporter-like_ATP-bd"/>
</dbReference>
<accession>A0ABS5DY66</accession>
<evidence type="ECO:0000313" key="5">
    <source>
        <dbReference type="Proteomes" id="UP000672097"/>
    </source>
</evidence>
<dbReference type="InterPro" id="IPR027417">
    <property type="entry name" value="P-loop_NTPase"/>
</dbReference>
<keyword evidence="1" id="KW-0547">Nucleotide-binding</keyword>
<dbReference type="GO" id="GO:0005524">
    <property type="term" value="F:ATP binding"/>
    <property type="evidence" value="ECO:0007669"/>
    <property type="project" value="UniProtKB-KW"/>
</dbReference>
<dbReference type="SUPFAM" id="SSF52540">
    <property type="entry name" value="P-loop containing nucleoside triphosphate hydrolases"/>
    <property type="match status" value="1"/>
</dbReference>
<feature type="domain" description="ABC transporter" evidence="3">
    <location>
        <begin position="38"/>
        <end position="150"/>
    </location>
</feature>
<proteinExistence type="predicted"/>
<reference evidence="4 5" key="1">
    <citation type="submission" date="2021-04" db="EMBL/GenBank/DDBJ databases">
        <title>The genome sequence of type strain Ideonella paludis KCTC 32238.</title>
        <authorList>
            <person name="Liu Y."/>
        </authorList>
    </citation>
    <scope>NUCLEOTIDE SEQUENCE [LARGE SCALE GENOMIC DNA]</scope>
    <source>
        <strain evidence="4 5">KCTC 32238</strain>
    </source>
</reference>
<gene>
    <name evidence="4" type="ORF">KAK11_12185</name>
</gene>
<evidence type="ECO:0000259" key="3">
    <source>
        <dbReference type="Pfam" id="PF00005"/>
    </source>
</evidence>
<protein>
    <submittedName>
        <fullName evidence="4">ATP-binding cassette domain-containing protein</fullName>
    </submittedName>
</protein>
<dbReference type="EMBL" id="JAGQDG010000004">
    <property type="protein sequence ID" value="MBQ0936088.1"/>
    <property type="molecule type" value="Genomic_DNA"/>
</dbReference>
<dbReference type="PANTHER" id="PTHR43158">
    <property type="entry name" value="SKFA PEPTIDE EXPORT ATP-BINDING PROTEIN SKFE"/>
    <property type="match status" value="1"/>
</dbReference>
<dbReference type="Pfam" id="PF00005">
    <property type="entry name" value="ABC_tran"/>
    <property type="match status" value="1"/>
</dbReference>
<keyword evidence="5" id="KW-1185">Reference proteome</keyword>
<evidence type="ECO:0000313" key="4">
    <source>
        <dbReference type="EMBL" id="MBQ0936088.1"/>
    </source>
</evidence>
<keyword evidence="2 4" id="KW-0067">ATP-binding</keyword>